<organism evidence="2 3">
    <name type="scientific">Syntrophomonas wolfei subsp. wolfei (strain DSM 2245B / Goettingen)</name>
    <dbReference type="NCBI Taxonomy" id="335541"/>
    <lineage>
        <taxon>Bacteria</taxon>
        <taxon>Bacillati</taxon>
        <taxon>Bacillota</taxon>
        <taxon>Clostridia</taxon>
        <taxon>Eubacteriales</taxon>
        <taxon>Syntrophomonadaceae</taxon>
        <taxon>Syntrophomonas</taxon>
    </lineage>
</organism>
<gene>
    <name evidence="2" type="ordered locus">Swol_2006</name>
</gene>
<dbReference type="AlphaFoldDB" id="Q0AVF3"/>
<evidence type="ECO:0000313" key="3">
    <source>
        <dbReference type="Proteomes" id="UP000001968"/>
    </source>
</evidence>
<evidence type="ECO:0000259" key="1">
    <source>
        <dbReference type="Pfam" id="PF13271"/>
    </source>
</evidence>
<feature type="domain" description="DUF4062" evidence="1">
    <location>
        <begin position="33"/>
        <end position="113"/>
    </location>
</feature>
<name>Q0AVF3_SYNWW</name>
<dbReference type="EMBL" id="CP000448">
    <property type="protein sequence ID" value="ABI69301.1"/>
    <property type="molecule type" value="Genomic_DNA"/>
</dbReference>
<protein>
    <recommendedName>
        <fullName evidence="1">DUF4062 domain-containing protein</fullName>
    </recommendedName>
</protein>
<dbReference type="RefSeq" id="WP_011641393.1">
    <property type="nucleotide sequence ID" value="NC_008346.1"/>
</dbReference>
<proteinExistence type="predicted"/>
<dbReference type="HOGENOM" id="CLU_713569_0_0_9"/>
<keyword evidence="3" id="KW-1185">Reference proteome</keyword>
<reference evidence="3" key="1">
    <citation type="journal article" date="2010" name="Environ. Microbiol.">
        <title>The genome of Syntrophomonas wolfei: new insights into syntrophic metabolism and biohydrogen production.</title>
        <authorList>
            <person name="Sieber J.R."/>
            <person name="Sims D.R."/>
            <person name="Han C."/>
            <person name="Kim E."/>
            <person name="Lykidis A."/>
            <person name="Lapidus A.L."/>
            <person name="McDonnald E."/>
            <person name="Rohlin L."/>
            <person name="Culley D.E."/>
            <person name="Gunsalus R."/>
            <person name="McInerney M.J."/>
        </authorList>
    </citation>
    <scope>NUCLEOTIDE SEQUENCE [LARGE SCALE GENOMIC DNA]</scope>
    <source>
        <strain evidence="3">DSM 2245B / Goettingen</strain>
    </source>
</reference>
<dbReference type="Proteomes" id="UP000001968">
    <property type="component" value="Chromosome"/>
</dbReference>
<dbReference type="KEGG" id="swo:Swol_2006"/>
<dbReference type="STRING" id="335541.Swol_2006"/>
<accession>Q0AVF3</accession>
<dbReference type="Pfam" id="PF13271">
    <property type="entry name" value="DUF4062"/>
    <property type="match status" value="1"/>
</dbReference>
<evidence type="ECO:0000313" key="2">
    <source>
        <dbReference type="EMBL" id="ABI69301.1"/>
    </source>
</evidence>
<dbReference type="InterPro" id="IPR025139">
    <property type="entry name" value="DUF4062"/>
</dbReference>
<sequence length="387" mass="44438">MLRDNNYNLIISEPPSRILSTEILHKWAAGKSIFISSTINDMRDERKAICEAVQKVGANPVMWETIAPVDEEPNQAYLKGVRSSNIYLLILKTRYGIKLQSGYSPTNEEYEEARRLDLPVRVWIKAGIDAKEREGHLNRWIIELQNFHSTGEYVNENDLGQQVERVLNQMAVEEVRQWIKLGQAVFPTDSIREIMNRGKKKITINATTDNRNTQRYFESLDFDYRSYPLTYKGRTVQVKPMNLDASTTQEGYHILLTMEVEQEYQANSIVQMNLSTNGKSYTGDQVAQHLVEEAISRSGRLEKGFLFASSVPELMLDRINDLNLSETTKCKVLELLIAEGLTQSGLVRTANTQVSRRGSDLIAKVELECWRQWQDPLIRCIEIPVKY</sequence>